<name>A0A2S7WET2_9FLAO</name>
<gene>
    <name evidence="3" type="ORF">BTO13_03480</name>
</gene>
<keyword evidence="1" id="KW-0732">Signal</keyword>
<reference evidence="3 4" key="1">
    <citation type="submission" date="2016-12" db="EMBL/GenBank/DDBJ databases">
        <title>Trade-off between light-utilization and light-protection in marine flavobacteria.</title>
        <authorList>
            <person name="Kumagai Y."/>
            <person name="Yoshizawa S."/>
            <person name="Kogure K."/>
            <person name="Iwasaki W."/>
        </authorList>
    </citation>
    <scope>NUCLEOTIDE SEQUENCE [LARGE SCALE GENOMIC DNA]</scope>
    <source>
        <strain evidence="3 4">KCTC 22729</strain>
    </source>
</reference>
<evidence type="ECO:0000259" key="2">
    <source>
        <dbReference type="Pfam" id="PF13372"/>
    </source>
</evidence>
<protein>
    <recommendedName>
        <fullName evidence="2">Alginate export domain-containing protein</fullName>
    </recommendedName>
</protein>
<sequence length="417" mass="47944">MKNKVFLVMFFLFVINTLTAQNFDLKAEIRPRFENRHGFKTLINSNEKAANFISQRSRLRFGFTQEKLTLGIDLQNIRVWGDVSTMNVSDNGSSFHQAWASYQFTENITLKFGRQEILYDDSRIFGNVDWAQQARSFDAIVAKINILKSGILHVGFSLNNDKEDVKNTIYSNVAGYKNLQYLWAHETFHKWNVSVLLLNNGVEFLNTNSIEDISYSQTFGGRATYKNNSWQMAFATYFQTGKTLEKTLDANYFVGDISYQINNRFQFSFGAEYLSGTDSNASDNIIKSFNPLFGTNHKFNGLMDYFYVGNHINSVGLLDLYSTLAFSKDNFSIKLIPHLFSSAATMYDGNSKINDYLGTEIDMVFSYKIQQNIKLEGGFSKMFATNSMRFLKGGNQNESNYWSWMMLTFHPKLYSTK</sequence>
<feature type="chain" id="PRO_5015603047" description="Alginate export domain-containing protein" evidence="1">
    <location>
        <begin position="21"/>
        <end position="417"/>
    </location>
</feature>
<evidence type="ECO:0000313" key="4">
    <source>
        <dbReference type="Proteomes" id="UP000237608"/>
    </source>
</evidence>
<dbReference type="OrthoDB" id="1070463at2"/>
<organism evidence="3 4">
    <name type="scientific">Polaribacter gangjinensis</name>
    <dbReference type="NCBI Taxonomy" id="574710"/>
    <lineage>
        <taxon>Bacteria</taxon>
        <taxon>Pseudomonadati</taxon>
        <taxon>Bacteroidota</taxon>
        <taxon>Flavobacteriia</taxon>
        <taxon>Flavobacteriales</taxon>
        <taxon>Flavobacteriaceae</taxon>
    </lineage>
</organism>
<accession>A0A2S7WET2</accession>
<evidence type="ECO:0000256" key="1">
    <source>
        <dbReference type="SAM" id="SignalP"/>
    </source>
</evidence>
<evidence type="ECO:0000313" key="3">
    <source>
        <dbReference type="EMBL" id="PQJ76115.1"/>
    </source>
</evidence>
<dbReference type="SUPFAM" id="SSF56935">
    <property type="entry name" value="Porins"/>
    <property type="match status" value="1"/>
</dbReference>
<dbReference type="AlphaFoldDB" id="A0A2S7WET2"/>
<keyword evidence="4" id="KW-1185">Reference proteome</keyword>
<dbReference type="Pfam" id="PF13372">
    <property type="entry name" value="Alginate_exp"/>
    <property type="match status" value="1"/>
</dbReference>
<proteinExistence type="predicted"/>
<feature type="domain" description="Alginate export" evidence="2">
    <location>
        <begin position="25"/>
        <end position="392"/>
    </location>
</feature>
<dbReference type="InterPro" id="IPR025388">
    <property type="entry name" value="Alginate_export_dom"/>
</dbReference>
<feature type="signal peptide" evidence="1">
    <location>
        <begin position="1"/>
        <end position="20"/>
    </location>
</feature>
<comment type="caution">
    <text evidence="3">The sequence shown here is derived from an EMBL/GenBank/DDBJ whole genome shotgun (WGS) entry which is preliminary data.</text>
</comment>
<dbReference type="Proteomes" id="UP000237608">
    <property type="component" value="Unassembled WGS sequence"/>
</dbReference>
<dbReference type="EMBL" id="MSCL01000001">
    <property type="protein sequence ID" value="PQJ76115.1"/>
    <property type="molecule type" value="Genomic_DNA"/>
</dbReference>